<dbReference type="PANTHER" id="PTHR37984:SF5">
    <property type="entry name" value="PROTEIN NYNRIN-LIKE"/>
    <property type="match status" value="1"/>
</dbReference>
<dbReference type="InterPro" id="IPR036397">
    <property type="entry name" value="RNaseH_sf"/>
</dbReference>
<dbReference type="Gene3D" id="3.30.420.10">
    <property type="entry name" value="Ribonuclease H-like superfamily/Ribonuclease H"/>
    <property type="match status" value="1"/>
</dbReference>
<dbReference type="SUPFAM" id="SSF53098">
    <property type="entry name" value="Ribonuclease H-like"/>
    <property type="match status" value="1"/>
</dbReference>
<gene>
    <name evidence="2" type="primary">NCL1_50502</name>
    <name evidence="2" type="ORF">TNCV_3698221</name>
</gene>
<feature type="compositionally biased region" description="Basic and acidic residues" evidence="1">
    <location>
        <begin position="249"/>
        <end position="269"/>
    </location>
</feature>
<feature type="compositionally biased region" description="Basic and acidic residues" evidence="1">
    <location>
        <begin position="277"/>
        <end position="298"/>
    </location>
</feature>
<evidence type="ECO:0000313" key="3">
    <source>
        <dbReference type="Proteomes" id="UP000887159"/>
    </source>
</evidence>
<dbReference type="GO" id="GO:0003676">
    <property type="term" value="F:nucleic acid binding"/>
    <property type="evidence" value="ECO:0007669"/>
    <property type="project" value="InterPro"/>
</dbReference>
<feature type="compositionally biased region" description="Basic and acidic residues" evidence="1">
    <location>
        <begin position="386"/>
        <end position="399"/>
    </location>
</feature>
<feature type="compositionally biased region" description="Basic residues" evidence="1">
    <location>
        <begin position="310"/>
        <end position="320"/>
    </location>
</feature>
<dbReference type="InterPro" id="IPR012337">
    <property type="entry name" value="RNaseH-like_sf"/>
</dbReference>
<dbReference type="PANTHER" id="PTHR37984">
    <property type="entry name" value="PROTEIN CBG26694"/>
    <property type="match status" value="1"/>
</dbReference>
<evidence type="ECO:0000313" key="2">
    <source>
        <dbReference type="EMBL" id="GFY09860.1"/>
    </source>
</evidence>
<feature type="region of interest" description="Disordered" evidence="1">
    <location>
        <begin position="240"/>
        <end position="410"/>
    </location>
</feature>
<dbReference type="Proteomes" id="UP000887159">
    <property type="component" value="Unassembled WGS sequence"/>
</dbReference>
<evidence type="ECO:0000256" key="1">
    <source>
        <dbReference type="SAM" id="MobiDB-lite"/>
    </source>
</evidence>
<dbReference type="InterPro" id="IPR050951">
    <property type="entry name" value="Retrovirus_Pol_polyprotein"/>
</dbReference>
<reference evidence="2" key="1">
    <citation type="submission" date="2020-08" db="EMBL/GenBank/DDBJ databases">
        <title>Multicomponent nature underlies the extraordinary mechanical properties of spider dragline silk.</title>
        <authorList>
            <person name="Kono N."/>
            <person name="Nakamura H."/>
            <person name="Mori M."/>
            <person name="Yoshida Y."/>
            <person name="Ohtoshi R."/>
            <person name="Malay A.D."/>
            <person name="Moran D.A.P."/>
            <person name="Tomita M."/>
            <person name="Numata K."/>
            <person name="Arakawa K."/>
        </authorList>
    </citation>
    <scope>NUCLEOTIDE SEQUENCE</scope>
</reference>
<feature type="compositionally biased region" description="Basic and acidic residues" evidence="1">
    <location>
        <begin position="366"/>
        <end position="378"/>
    </location>
</feature>
<protein>
    <submittedName>
        <fullName evidence="2">Uncharacterized protein</fullName>
    </submittedName>
</protein>
<sequence>MCQINNYKNALPADRLIPIVSNYPNEIVTLDLLGPYPVSRNLSERLGIRHVKTVVYRLEANRTERVNRDLVQMIANYVNEQHDTWDQFLREFAYAIRTAVNETTGKSPAELFLGRKLITPFQKLVMVSDGTEFAVGDIERLFEEARRNTETKHENWKKYYNRLRRDVQIKVNDWVLVATYPLSSATKKVVAKFKPKFEGPYGVSEVKNNNIVIWRSGKSLTVNVDQVRIYRHSKCDEMEIRTGSSDNGSLRDESSGFDRVQRRSNDSRDGKKKGYKRSHESRSGGPERKVQKGSEHRVNNRALSSNYRTNHSRTKFRKKSRREETVTPTTNGYNLRPRIGKREESRPTIKRKTQQGGPVRSRKGRERNDSPYIEERTRSSNKNARRGRDQQRQDQERRGTCTKKSLSLEV</sequence>
<proteinExistence type="predicted"/>
<dbReference type="AlphaFoldDB" id="A0A8X6VKW0"/>
<dbReference type="EMBL" id="BMAU01021292">
    <property type="protein sequence ID" value="GFY09860.1"/>
    <property type="molecule type" value="Genomic_DNA"/>
</dbReference>
<organism evidence="2 3">
    <name type="scientific">Trichonephila clavipes</name>
    <name type="common">Golden silk orbweaver</name>
    <name type="synonym">Nephila clavipes</name>
    <dbReference type="NCBI Taxonomy" id="2585209"/>
    <lineage>
        <taxon>Eukaryota</taxon>
        <taxon>Metazoa</taxon>
        <taxon>Ecdysozoa</taxon>
        <taxon>Arthropoda</taxon>
        <taxon>Chelicerata</taxon>
        <taxon>Arachnida</taxon>
        <taxon>Araneae</taxon>
        <taxon>Araneomorphae</taxon>
        <taxon>Entelegynae</taxon>
        <taxon>Araneoidea</taxon>
        <taxon>Nephilidae</taxon>
        <taxon>Trichonephila</taxon>
    </lineage>
</organism>
<comment type="caution">
    <text evidence="2">The sequence shown here is derived from an EMBL/GenBank/DDBJ whole genome shotgun (WGS) entry which is preliminary data.</text>
</comment>
<keyword evidence="3" id="KW-1185">Reference proteome</keyword>
<accession>A0A8X6VKW0</accession>
<name>A0A8X6VKW0_TRICX</name>